<evidence type="ECO:0000313" key="1">
    <source>
        <dbReference type="EMBL" id="KAH0966110.1"/>
    </source>
</evidence>
<name>A0A9P8SLT1_9HYPO</name>
<dbReference type="EMBL" id="JAIZPD010000003">
    <property type="protein sequence ID" value="KAH0966110.1"/>
    <property type="molecule type" value="Genomic_DNA"/>
</dbReference>
<accession>A0A9P8SLT1</accession>
<evidence type="ECO:0000313" key="2">
    <source>
        <dbReference type="Proteomes" id="UP000824596"/>
    </source>
</evidence>
<keyword evidence="2" id="KW-1185">Reference proteome</keyword>
<dbReference type="RefSeq" id="XP_044723623.1">
    <property type="nucleotide sequence ID" value="XM_044862597.1"/>
</dbReference>
<comment type="caution">
    <text evidence="1">The sequence shown here is derived from an EMBL/GenBank/DDBJ whole genome shotgun (WGS) entry which is preliminary data.</text>
</comment>
<sequence length="217" mass="23873">MVRRNICEREMTGHFAEIAEELIEVTITGKSDGLAASGQEQRNARNEEASPQWKSVKILLEATEKVAFLTASNKSGKLPYSIIQHADELRVMGTEYLDMLHEETNLSVSKAAVDAGLRGGFPKKLASEVSSALDYLVFNLGTPRQLIEALAHVDYGLEAIGGGNSPQVKVGREALERVMVALGDQELKVLVHDWKTSHTSDCQQWVDTVVRAEKKRG</sequence>
<protein>
    <submittedName>
        <fullName evidence="1">Uncharacterized protein</fullName>
    </submittedName>
</protein>
<proteinExistence type="predicted"/>
<organism evidence="1 2">
    <name type="scientific">Hirsutella rhossiliensis</name>
    <dbReference type="NCBI Taxonomy" id="111463"/>
    <lineage>
        <taxon>Eukaryota</taxon>
        <taxon>Fungi</taxon>
        <taxon>Dikarya</taxon>
        <taxon>Ascomycota</taxon>
        <taxon>Pezizomycotina</taxon>
        <taxon>Sordariomycetes</taxon>
        <taxon>Hypocreomycetidae</taxon>
        <taxon>Hypocreales</taxon>
        <taxon>Ophiocordycipitaceae</taxon>
        <taxon>Hirsutella</taxon>
    </lineage>
</organism>
<dbReference type="AlphaFoldDB" id="A0A9P8SLT1"/>
<dbReference type="Proteomes" id="UP000824596">
    <property type="component" value="Unassembled WGS sequence"/>
</dbReference>
<reference evidence="1" key="1">
    <citation type="submission" date="2021-09" db="EMBL/GenBank/DDBJ databases">
        <title>A high-quality genome of the endoparasitic fungus Hirsutella rhossiliensis with a comparison of Hirsutella genomes reveals transposable elements contributing to genome size variation.</title>
        <authorList>
            <person name="Lin R."/>
            <person name="Jiao Y."/>
            <person name="Sun X."/>
            <person name="Ling J."/>
            <person name="Xie B."/>
            <person name="Cheng X."/>
        </authorList>
    </citation>
    <scope>NUCLEOTIDE SEQUENCE</scope>
    <source>
        <strain evidence="1">HR02</strain>
    </source>
</reference>
<dbReference type="GeneID" id="68353255"/>
<gene>
    <name evidence="1" type="ORF">HRG_04126</name>
</gene>